<dbReference type="RefSeq" id="WP_338255385.1">
    <property type="nucleotide sequence ID" value="NZ_BSRI01000002.1"/>
</dbReference>
<dbReference type="InterPro" id="IPR043519">
    <property type="entry name" value="NT_sf"/>
</dbReference>
<name>A0ABQ6FYY0_9CHLR</name>
<protein>
    <submittedName>
        <fullName evidence="1">Uncharacterized protein</fullName>
    </submittedName>
</protein>
<gene>
    <name evidence="1" type="ORF">KDH_57790</name>
</gene>
<evidence type="ECO:0000313" key="1">
    <source>
        <dbReference type="EMBL" id="GLV58951.1"/>
    </source>
</evidence>
<organism evidence="1 2">
    <name type="scientific">Dictyobacter halimunensis</name>
    <dbReference type="NCBI Taxonomy" id="3026934"/>
    <lineage>
        <taxon>Bacteria</taxon>
        <taxon>Bacillati</taxon>
        <taxon>Chloroflexota</taxon>
        <taxon>Ktedonobacteria</taxon>
        <taxon>Ktedonobacterales</taxon>
        <taxon>Dictyobacteraceae</taxon>
        <taxon>Dictyobacter</taxon>
    </lineage>
</organism>
<dbReference type="EMBL" id="BSRI01000002">
    <property type="protein sequence ID" value="GLV58951.1"/>
    <property type="molecule type" value="Genomic_DNA"/>
</dbReference>
<evidence type="ECO:0000313" key="2">
    <source>
        <dbReference type="Proteomes" id="UP001344906"/>
    </source>
</evidence>
<reference evidence="1 2" key="1">
    <citation type="submission" date="2023-02" db="EMBL/GenBank/DDBJ databases">
        <title>Dictyobacter halimunensis sp. nov., a new member of the class Ktedonobacteria from forest soil in a geothermal area.</title>
        <authorList>
            <person name="Rachmania M.K."/>
            <person name="Ningsih F."/>
            <person name="Sakai Y."/>
            <person name="Yabe S."/>
            <person name="Yokota A."/>
            <person name="Sjamsuridzal W."/>
        </authorList>
    </citation>
    <scope>NUCLEOTIDE SEQUENCE [LARGE SCALE GENOMIC DNA]</scope>
    <source>
        <strain evidence="1 2">S3.2.2.5</strain>
    </source>
</reference>
<dbReference type="Proteomes" id="UP001344906">
    <property type="component" value="Unassembled WGS sequence"/>
</dbReference>
<sequence length="258" mass="28414">MLDVSLLVPEARPIVEAAAQIYLKHLQAGCIGILVHGSALKGGFIPGCSDIDFHLYVDGSRLEADGQLPLTVSMAVQRELALVDPAPFQYIQAYVKSPDVQTARSAQWVGPIAGSYHMIYGRLPVPEATTEEVIQSSMRGLERIPKMIGDTSEDLLSAGDGRLERRVRFTCTEVWPTLYSVLALQAPEPLSVWRLSKDAALHLLAGHAPMGRGIRRFHQCVIEYYSQPHRLEPALAVLETGVAFLQAAYDWYAGYRGE</sequence>
<comment type="caution">
    <text evidence="1">The sequence shown here is derived from an EMBL/GenBank/DDBJ whole genome shotgun (WGS) entry which is preliminary data.</text>
</comment>
<accession>A0ABQ6FYY0</accession>
<dbReference type="SUPFAM" id="SSF81301">
    <property type="entry name" value="Nucleotidyltransferase"/>
    <property type="match status" value="1"/>
</dbReference>
<keyword evidence="2" id="KW-1185">Reference proteome</keyword>
<proteinExistence type="predicted"/>